<proteinExistence type="predicted"/>
<evidence type="ECO:0000256" key="1">
    <source>
        <dbReference type="SAM" id="MobiDB-lite"/>
    </source>
</evidence>
<dbReference type="GeneID" id="43595374"/>
<name>A0A370U449_9HELO</name>
<protein>
    <submittedName>
        <fullName evidence="2">Uncharacterized protein</fullName>
    </submittedName>
</protein>
<evidence type="ECO:0000313" key="3">
    <source>
        <dbReference type="Proteomes" id="UP000254866"/>
    </source>
</evidence>
<dbReference type="RefSeq" id="XP_031875202.1">
    <property type="nucleotide sequence ID" value="XM_032011148.1"/>
</dbReference>
<evidence type="ECO:0000313" key="2">
    <source>
        <dbReference type="EMBL" id="RDL42546.1"/>
    </source>
</evidence>
<keyword evidence="3" id="KW-1185">Reference proteome</keyword>
<organism evidence="2 3">
    <name type="scientific">Venustampulla echinocandica</name>
    <dbReference type="NCBI Taxonomy" id="2656787"/>
    <lineage>
        <taxon>Eukaryota</taxon>
        <taxon>Fungi</taxon>
        <taxon>Dikarya</taxon>
        <taxon>Ascomycota</taxon>
        <taxon>Pezizomycotina</taxon>
        <taxon>Leotiomycetes</taxon>
        <taxon>Helotiales</taxon>
        <taxon>Pleuroascaceae</taxon>
        <taxon>Venustampulla</taxon>
    </lineage>
</organism>
<accession>A0A370U449</accession>
<feature type="region of interest" description="Disordered" evidence="1">
    <location>
        <begin position="92"/>
        <end position="122"/>
    </location>
</feature>
<sequence>MPLQCNGGVGSGVGVGLGLVEVGTGVVDDEEGSIDDGEEEPIDVDLGEAVDDDELKADTHNDNHEVVGFNAEDVMVELLDANKLAPAKIVPVAEPDGETIPVGPPDPADEPKRVDDEPDGRGQLSLARIDRFISIGLPRPARTVLNLNE</sequence>
<dbReference type="Proteomes" id="UP000254866">
    <property type="component" value="Unassembled WGS sequence"/>
</dbReference>
<dbReference type="AlphaFoldDB" id="A0A370U449"/>
<comment type="caution">
    <text evidence="2">The sequence shown here is derived from an EMBL/GenBank/DDBJ whole genome shotgun (WGS) entry which is preliminary data.</text>
</comment>
<reference evidence="2 3" key="1">
    <citation type="journal article" date="2018" name="IMA Fungus">
        <title>IMA Genome-F 9: Draft genome sequence of Annulohypoxylon stygium, Aspergillus mulundensis, Berkeleyomyces basicola (syn. Thielaviopsis basicola), Ceratocystis smalleyi, two Cercospora beticola strains, Coleophoma cylindrospora, Fusarium fracticaudum, Phialophora cf. hyalina, and Morchella septimelata.</title>
        <authorList>
            <person name="Wingfield B.D."/>
            <person name="Bills G.F."/>
            <person name="Dong Y."/>
            <person name="Huang W."/>
            <person name="Nel W.J."/>
            <person name="Swalarsk-Parry B.S."/>
            <person name="Vaghefi N."/>
            <person name="Wilken P.M."/>
            <person name="An Z."/>
            <person name="de Beer Z.W."/>
            <person name="De Vos L."/>
            <person name="Chen L."/>
            <person name="Duong T.A."/>
            <person name="Gao Y."/>
            <person name="Hammerbacher A."/>
            <person name="Kikkert J.R."/>
            <person name="Li Y."/>
            <person name="Li H."/>
            <person name="Li K."/>
            <person name="Li Q."/>
            <person name="Liu X."/>
            <person name="Ma X."/>
            <person name="Naidoo K."/>
            <person name="Pethybridge S.J."/>
            <person name="Sun J."/>
            <person name="Steenkamp E.T."/>
            <person name="van der Nest M.A."/>
            <person name="van Wyk S."/>
            <person name="Wingfield M.J."/>
            <person name="Xiong C."/>
            <person name="Yue Q."/>
            <person name="Zhang X."/>
        </authorList>
    </citation>
    <scope>NUCLEOTIDE SEQUENCE [LARGE SCALE GENOMIC DNA]</scope>
    <source>
        <strain evidence="2 3">BP 5553</strain>
    </source>
</reference>
<gene>
    <name evidence="2" type="ORF">BP5553_02525</name>
</gene>
<dbReference type="EMBL" id="NPIC01000001">
    <property type="protein sequence ID" value="RDL42546.1"/>
    <property type="molecule type" value="Genomic_DNA"/>
</dbReference>